<keyword evidence="3" id="KW-1185">Reference proteome</keyword>
<dbReference type="SUPFAM" id="SSF141371">
    <property type="entry name" value="PilZ domain-like"/>
    <property type="match status" value="1"/>
</dbReference>
<sequence length="121" mass="14029">MRYRRDEAFRFEFGEPLPIVFTIEEMNGSHVETSDGKASLLDISLRGMKICTSLSIPIDRQSNVKVSIQFQLNHNNYTIQGIIVWKKQRFTEYFYGIQFTTSSETQDALLDDLKIIGKRMA</sequence>
<gene>
    <name evidence="2" type="ORF">ABC228_14625</name>
</gene>
<organism evidence="2 3">
    <name type="scientific">Ornithinibacillus xuwenensis</name>
    <dbReference type="NCBI Taxonomy" id="3144668"/>
    <lineage>
        <taxon>Bacteria</taxon>
        <taxon>Bacillati</taxon>
        <taxon>Bacillota</taxon>
        <taxon>Bacilli</taxon>
        <taxon>Bacillales</taxon>
        <taxon>Bacillaceae</taxon>
        <taxon>Ornithinibacillus</taxon>
    </lineage>
</organism>
<dbReference type="Gene3D" id="2.40.10.220">
    <property type="entry name" value="predicted glycosyltransferase like domains"/>
    <property type="match status" value="1"/>
</dbReference>
<feature type="domain" description="PilZ" evidence="1">
    <location>
        <begin position="16"/>
        <end position="112"/>
    </location>
</feature>
<name>A0ABU9XK86_9BACI</name>
<reference evidence="2 3" key="1">
    <citation type="submission" date="2024-05" db="EMBL/GenBank/DDBJ databases">
        <authorList>
            <person name="Haq I."/>
            <person name="Ullah Z."/>
            <person name="Ahmad R."/>
            <person name="Li M."/>
            <person name="Tong Y."/>
        </authorList>
    </citation>
    <scope>NUCLEOTIDE SEQUENCE [LARGE SCALE GENOMIC DNA]</scope>
    <source>
        <strain evidence="2 3">16A2E</strain>
    </source>
</reference>
<comment type="caution">
    <text evidence="2">The sequence shown here is derived from an EMBL/GenBank/DDBJ whole genome shotgun (WGS) entry which is preliminary data.</text>
</comment>
<proteinExistence type="predicted"/>
<dbReference type="InterPro" id="IPR009875">
    <property type="entry name" value="PilZ_domain"/>
</dbReference>
<protein>
    <submittedName>
        <fullName evidence="2">PilZ domain-containing protein</fullName>
    </submittedName>
</protein>
<dbReference type="Proteomes" id="UP001444625">
    <property type="component" value="Unassembled WGS sequence"/>
</dbReference>
<accession>A0ABU9XK86</accession>
<dbReference type="Pfam" id="PF07238">
    <property type="entry name" value="PilZ"/>
    <property type="match status" value="1"/>
</dbReference>
<dbReference type="RefSeq" id="WP_345825902.1">
    <property type="nucleotide sequence ID" value="NZ_JBDIML010000005.1"/>
</dbReference>
<evidence type="ECO:0000313" key="2">
    <source>
        <dbReference type="EMBL" id="MEN2768415.1"/>
    </source>
</evidence>
<evidence type="ECO:0000313" key="3">
    <source>
        <dbReference type="Proteomes" id="UP001444625"/>
    </source>
</evidence>
<dbReference type="EMBL" id="JBDIML010000005">
    <property type="protein sequence ID" value="MEN2768415.1"/>
    <property type="molecule type" value="Genomic_DNA"/>
</dbReference>
<evidence type="ECO:0000259" key="1">
    <source>
        <dbReference type="Pfam" id="PF07238"/>
    </source>
</evidence>